<sequence>MEKHLSDLYTMSTYAIKAPSSHNTQPWIIFIKDNGFEIYPDFSNPLTIADNSNRELYISLGCAIENICLAANEKGYGEALTFILNENQQVNVRIDLSKGTANPSALFSQINKRQTNRSVFFDREIPDKEITKLTNLKLDEGVKHFIYKYNATEFNQIRSFVREANEIQLADDRYKDELLSWIRFSNSQINQFQNGLSYKTLGVSIIPPFLRKIIIKSQLKASAQNKADEKRMQTSSHFVLFTCEKNTPEEWIKLGRSLQRFLLQTCKMKIASGFLNQPCEVEVIADKMKDCLQIENRHPAILLRIGYAHPVAYSPRKQASSIIFNK</sequence>
<evidence type="ECO:0008006" key="3">
    <source>
        <dbReference type="Google" id="ProtNLM"/>
    </source>
</evidence>
<dbReference type="Gene3D" id="3.40.109.10">
    <property type="entry name" value="NADH Oxidase"/>
    <property type="match status" value="1"/>
</dbReference>
<name>A0A1T5CUL6_9BACT</name>
<evidence type="ECO:0000313" key="2">
    <source>
        <dbReference type="Proteomes" id="UP000190852"/>
    </source>
</evidence>
<protein>
    <recommendedName>
        <fullName evidence="3">Nitroreductase family protein</fullName>
    </recommendedName>
</protein>
<dbReference type="PANTHER" id="PTHR23026:SF123">
    <property type="entry name" value="NAD(P)H NITROREDUCTASE RV3131-RELATED"/>
    <property type="match status" value="1"/>
</dbReference>
<dbReference type="SUPFAM" id="SSF55469">
    <property type="entry name" value="FMN-dependent nitroreductase-like"/>
    <property type="match status" value="2"/>
</dbReference>
<dbReference type="RefSeq" id="WP_079683607.1">
    <property type="nucleotide sequence ID" value="NZ_FUYQ01000014.1"/>
</dbReference>
<organism evidence="1 2">
    <name type="scientific">Parabacteroides chartae</name>
    <dbReference type="NCBI Taxonomy" id="1037355"/>
    <lineage>
        <taxon>Bacteria</taxon>
        <taxon>Pseudomonadati</taxon>
        <taxon>Bacteroidota</taxon>
        <taxon>Bacteroidia</taxon>
        <taxon>Bacteroidales</taxon>
        <taxon>Tannerellaceae</taxon>
        <taxon>Parabacteroides</taxon>
    </lineage>
</organism>
<dbReference type="AlphaFoldDB" id="A0A1T5CUL6"/>
<evidence type="ECO:0000313" key="1">
    <source>
        <dbReference type="EMBL" id="SKB63195.1"/>
    </source>
</evidence>
<dbReference type="Proteomes" id="UP000190852">
    <property type="component" value="Unassembled WGS sequence"/>
</dbReference>
<dbReference type="NCBIfam" id="NF047509">
    <property type="entry name" value="Rv3131_FMN_oxido"/>
    <property type="match status" value="1"/>
</dbReference>
<dbReference type="InterPro" id="IPR050627">
    <property type="entry name" value="Nitroreductase/BluB"/>
</dbReference>
<dbReference type="GO" id="GO:0016491">
    <property type="term" value="F:oxidoreductase activity"/>
    <property type="evidence" value="ECO:0007669"/>
    <property type="project" value="InterPro"/>
</dbReference>
<proteinExistence type="predicted"/>
<accession>A0A1T5CUL6</accession>
<dbReference type="EMBL" id="FUYQ01000014">
    <property type="protein sequence ID" value="SKB63195.1"/>
    <property type="molecule type" value="Genomic_DNA"/>
</dbReference>
<dbReference type="PANTHER" id="PTHR23026">
    <property type="entry name" value="NADPH NITROREDUCTASE"/>
    <property type="match status" value="1"/>
</dbReference>
<reference evidence="2" key="1">
    <citation type="submission" date="2017-02" db="EMBL/GenBank/DDBJ databases">
        <authorList>
            <person name="Varghese N."/>
            <person name="Submissions S."/>
        </authorList>
    </citation>
    <scope>NUCLEOTIDE SEQUENCE [LARGE SCALE GENOMIC DNA]</scope>
    <source>
        <strain evidence="2">DSM 24967</strain>
    </source>
</reference>
<gene>
    <name evidence="1" type="ORF">SAMN05660349_02110</name>
</gene>
<dbReference type="InterPro" id="IPR000415">
    <property type="entry name" value="Nitroreductase-like"/>
</dbReference>
<keyword evidence="2" id="KW-1185">Reference proteome</keyword>